<protein>
    <recommendedName>
        <fullName evidence="2 3">Single-stranded DNA-binding protein</fullName>
        <shortName evidence="2">SSB</shortName>
    </recommendedName>
</protein>
<organism evidence="5 6">
    <name type="scientific">Pseudobacteroides cellulosolvens ATCC 35603 = DSM 2933</name>
    <dbReference type="NCBI Taxonomy" id="398512"/>
    <lineage>
        <taxon>Bacteria</taxon>
        <taxon>Bacillati</taxon>
        <taxon>Bacillota</taxon>
        <taxon>Clostridia</taxon>
        <taxon>Eubacteriales</taxon>
        <taxon>Oscillospiraceae</taxon>
        <taxon>Pseudobacteroides</taxon>
    </lineage>
</organism>
<evidence type="ECO:0000256" key="2">
    <source>
        <dbReference type="HAMAP-Rule" id="MF_00984"/>
    </source>
</evidence>
<dbReference type="AlphaFoldDB" id="A0A0L6JGJ0"/>
<dbReference type="InterPro" id="IPR011344">
    <property type="entry name" value="ssDNA-bd"/>
</dbReference>
<dbReference type="Gene3D" id="2.40.50.140">
    <property type="entry name" value="Nucleic acid-binding proteins"/>
    <property type="match status" value="1"/>
</dbReference>
<feature type="compositionally biased region" description="Polar residues" evidence="4">
    <location>
        <begin position="110"/>
        <end position="122"/>
    </location>
</feature>
<dbReference type="Proteomes" id="UP000036923">
    <property type="component" value="Unassembled WGS sequence"/>
</dbReference>
<sequence length="137" mass="15842">MNKVTLMGRLVRDPELRYTTVNNVPVCSFTLAVDKYVKQGEEKQADFIPCIAWQKLAETISNYLEKGRRIVIHGRIQTRSWDDNEGKKHWVTEVVADEMHFADDKKKGDNQSQYQGQPQSGDNPPWMNSDEDLDLPF</sequence>
<dbReference type="InterPro" id="IPR012340">
    <property type="entry name" value="NA-bd_OB-fold"/>
</dbReference>
<feature type="region of interest" description="Disordered" evidence="4">
    <location>
        <begin position="101"/>
        <end position="137"/>
    </location>
</feature>
<dbReference type="Pfam" id="PF00436">
    <property type="entry name" value="SSB"/>
    <property type="match status" value="1"/>
</dbReference>
<dbReference type="SUPFAM" id="SSF50249">
    <property type="entry name" value="Nucleic acid-binding proteins"/>
    <property type="match status" value="1"/>
</dbReference>
<comment type="caution">
    <text evidence="5">The sequence shown here is derived from an EMBL/GenBank/DDBJ whole genome shotgun (WGS) entry which is preliminary data.</text>
</comment>
<dbReference type="InterPro" id="IPR000424">
    <property type="entry name" value="Primosome_PriB/ssb"/>
</dbReference>
<comment type="caution">
    <text evidence="2">Lacks conserved residue(s) required for the propagation of feature annotation.</text>
</comment>
<dbReference type="HAMAP" id="MF_00984">
    <property type="entry name" value="SSB"/>
    <property type="match status" value="1"/>
</dbReference>
<evidence type="ECO:0000313" key="5">
    <source>
        <dbReference type="EMBL" id="KNY24824.1"/>
    </source>
</evidence>
<dbReference type="GO" id="GO:0009295">
    <property type="term" value="C:nucleoid"/>
    <property type="evidence" value="ECO:0007669"/>
    <property type="project" value="TreeGrafter"/>
</dbReference>
<evidence type="ECO:0000256" key="4">
    <source>
        <dbReference type="SAM" id="MobiDB-lite"/>
    </source>
</evidence>
<comment type="subunit">
    <text evidence="2">Homotetramer.</text>
</comment>
<dbReference type="PATRIC" id="fig|398512.5.peg.88"/>
<evidence type="ECO:0000313" key="6">
    <source>
        <dbReference type="Proteomes" id="UP000036923"/>
    </source>
</evidence>
<keyword evidence="1 2" id="KW-0238">DNA-binding</keyword>
<keyword evidence="6" id="KW-1185">Reference proteome</keyword>
<dbReference type="PROSITE" id="PS50935">
    <property type="entry name" value="SSB"/>
    <property type="match status" value="1"/>
</dbReference>
<accession>A0A0L6JGJ0</accession>
<name>A0A0L6JGJ0_9FIRM</name>
<gene>
    <name evidence="5" type="ORF">Bccel_0081</name>
</gene>
<dbReference type="NCBIfam" id="TIGR00621">
    <property type="entry name" value="ssb"/>
    <property type="match status" value="1"/>
</dbReference>
<reference evidence="6" key="1">
    <citation type="submission" date="2015-07" db="EMBL/GenBank/DDBJ databases">
        <title>Near-Complete Genome Sequence of the Cellulolytic Bacterium Bacteroides (Pseudobacteroides) cellulosolvens ATCC 35603.</title>
        <authorList>
            <person name="Dassa B."/>
            <person name="Utturkar S.M."/>
            <person name="Klingeman D.M."/>
            <person name="Hurt R.A."/>
            <person name="Keller M."/>
            <person name="Xu J."/>
            <person name="Reddy Y.H.K."/>
            <person name="Borovok I."/>
            <person name="Grinberg I.R."/>
            <person name="Lamed R."/>
            <person name="Zhivin O."/>
            <person name="Bayer E.A."/>
            <person name="Brown S.D."/>
        </authorList>
    </citation>
    <scope>NUCLEOTIDE SEQUENCE [LARGE SCALE GENOMIC DNA]</scope>
    <source>
        <strain evidence="6">DSM 2933</strain>
    </source>
</reference>
<dbReference type="RefSeq" id="WP_036939383.1">
    <property type="nucleotide sequence ID" value="NZ_JQKC01000009.1"/>
</dbReference>
<dbReference type="PANTHER" id="PTHR10302">
    <property type="entry name" value="SINGLE-STRANDED DNA-BINDING PROTEIN"/>
    <property type="match status" value="1"/>
</dbReference>
<evidence type="ECO:0000256" key="1">
    <source>
        <dbReference type="ARBA" id="ARBA00023125"/>
    </source>
</evidence>
<dbReference type="PIRSF" id="PIRSF002070">
    <property type="entry name" value="SSB"/>
    <property type="match status" value="1"/>
</dbReference>
<dbReference type="STRING" id="398512.Bccel_0081"/>
<dbReference type="OrthoDB" id="9809878at2"/>
<dbReference type="GO" id="GO:0003697">
    <property type="term" value="F:single-stranded DNA binding"/>
    <property type="evidence" value="ECO:0007669"/>
    <property type="project" value="UniProtKB-UniRule"/>
</dbReference>
<dbReference type="EMBL" id="LGTC01000001">
    <property type="protein sequence ID" value="KNY24824.1"/>
    <property type="molecule type" value="Genomic_DNA"/>
</dbReference>
<dbReference type="eggNOG" id="COG0629">
    <property type="taxonomic scope" value="Bacteria"/>
</dbReference>
<dbReference type="PANTHER" id="PTHR10302:SF27">
    <property type="entry name" value="SINGLE-STRANDED DNA-BINDING PROTEIN"/>
    <property type="match status" value="1"/>
</dbReference>
<dbReference type="GO" id="GO:0006260">
    <property type="term" value="P:DNA replication"/>
    <property type="evidence" value="ECO:0007669"/>
    <property type="project" value="InterPro"/>
</dbReference>
<evidence type="ECO:0000256" key="3">
    <source>
        <dbReference type="PIRNR" id="PIRNR002070"/>
    </source>
</evidence>
<proteinExistence type="inferred from homology"/>
<dbReference type="CDD" id="cd04496">
    <property type="entry name" value="SSB_OBF"/>
    <property type="match status" value="1"/>
</dbReference>